<gene>
    <name evidence="1" type="ORF">SM436_02660</name>
</gene>
<dbReference type="Proteomes" id="UP001569904">
    <property type="component" value="Unassembled WGS sequence"/>
</dbReference>
<dbReference type="RefSeq" id="WP_371938854.1">
    <property type="nucleotide sequence ID" value="NZ_JAXCEH010000001.1"/>
</dbReference>
<reference evidence="1 2" key="1">
    <citation type="submission" date="2023-11" db="EMBL/GenBank/DDBJ databases">
        <title>Actinomadura monticuli sp. nov., isolated from volcanic ash.</title>
        <authorList>
            <person name="Lee S.D."/>
            <person name="Yang H."/>
            <person name="Kim I.S."/>
        </authorList>
    </citation>
    <scope>NUCLEOTIDE SEQUENCE [LARGE SCALE GENOMIC DNA]</scope>
    <source>
        <strain evidence="1 2">DSM 45346</strain>
    </source>
</reference>
<comment type="caution">
    <text evidence="1">The sequence shown here is derived from an EMBL/GenBank/DDBJ whole genome shotgun (WGS) entry which is preliminary data.</text>
</comment>
<evidence type="ECO:0000313" key="2">
    <source>
        <dbReference type="Proteomes" id="UP001569904"/>
    </source>
</evidence>
<name>A0ABV4QRM9_9ACTN</name>
<protein>
    <recommendedName>
        <fullName evidence="3">Cytochrome P450</fullName>
    </recommendedName>
</protein>
<organism evidence="1 2">
    <name type="scientific">Actinomadura chokoriensis</name>
    <dbReference type="NCBI Taxonomy" id="454156"/>
    <lineage>
        <taxon>Bacteria</taxon>
        <taxon>Bacillati</taxon>
        <taxon>Actinomycetota</taxon>
        <taxon>Actinomycetes</taxon>
        <taxon>Streptosporangiales</taxon>
        <taxon>Thermomonosporaceae</taxon>
        <taxon>Actinomadura</taxon>
    </lineage>
</organism>
<dbReference type="EMBL" id="JAXCEH010000001">
    <property type="protein sequence ID" value="MFA1552585.1"/>
    <property type="molecule type" value="Genomic_DNA"/>
</dbReference>
<accession>A0ABV4QRM9</accession>
<sequence>MRAADDRSRRDDTAAYLAALRREFPTFGIIADPERPIWMAVRGNDLFIRATDGHILRQRLREIVNR</sequence>
<keyword evidence="2" id="KW-1185">Reference proteome</keyword>
<evidence type="ECO:0008006" key="3">
    <source>
        <dbReference type="Google" id="ProtNLM"/>
    </source>
</evidence>
<proteinExistence type="predicted"/>
<evidence type="ECO:0000313" key="1">
    <source>
        <dbReference type="EMBL" id="MFA1552585.1"/>
    </source>
</evidence>